<dbReference type="GO" id="GO:0016790">
    <property type="term" value="F:thiolester hydrolase activity"/>
    <property type="evidence" value="ECO:0007669"/>
    <property type="project" value="UniProtKB-ARBA"/>
</dbReference>
<protein>
    <recommendedName>
        <fullName evidence="17">Acyl-coenzyme A thioesterase THEM4</fullName>
        <ecNumber evidence="16">3.1.2.2</ecNumber>
    </recommendedName>
    <alternativeName>
        <fullName evidence="18">Thioesterase superfamily member 4</fullName>
    </alternativeName>
</protein>
<keyword evidence="11" id="KW-0472">Membrane</keyword>
<name>A0A0M0HJH9_VIBNE</name>
<dbReference type="GO" id="GO:0005737">
    <property type="term" value="C:cytoplasm"/>
    <property type="evidence" value="ECO:0007669"/>
    <property type="project" value="UniProtKB-SubCell"/>
</dbReference>
<comment type="catalytic activity">
    <reaction evidence="22">
        <text>dodecanoyl-CoA + H2O = dodecanoate + CoA + H(+)</text>
        <dbReference type="Rhea" id="RHEA:30135"/>
        <dbReference type="ChEBI" id="CHEBI:15377"/>
        <dbReference type="ChEBI" id="CHEBI:15378"/>
        <dbReference type="ChEBI" id="CHEBI:18262"/>
        <dbReference type="ChEBI" id="CHEBI:57287"/>
        <dbReference type="ChEBI" id="CHEBI:57375"/>
    </reaction>
    <physiologicalReaction direction="left-to-right" evidence="22">
        <dbReference type="Rhea" id="RHEA:30136"/>
    </physiologicalReaction>
</comment>
<evidence type="ECO:0000256" key="12">
    <source>
        <dbReference type="ARBA" id="ARBA00023273"/>
    </source>
</evidence>
<comment type="catalytic activity">
    <reaction evidence="19">
        <text>octanoyl-CoA + H2O = octanoate + CoA + H(+)</text>
        <dbReference type="Rhea" id="RHEA:30143"/>
        <dbReference type="ChEBI" id="CHEBI:15377"/>
        <dbReference type="ChEBI" id="CHEBI:15378"/>
        <dbReference type="ChEBI" id="CHEBI:25646"/>
        <dbReference type="ChEBI" id="CHEBI:57287"/>
        <dbReference type="ChEBI" id="CHEBI:57386"/>
    </reaction>
    <physiologicalReaction direction="left-to-right" evidence="19">
        <dbReference type="Rhea" id="RHEA:30144"/>
    </physiologicalReaction>
</comment>
<dbReference type="AlphaFoldDB" id="A0A0M0HJH9"/>
<keyword evidence="10" id="KW-0443">Lipid metabolism</keyword>
<keyword evidence="4" id="KW-1003">Cell membrane</keyword>
<dbReference type="PANTHER" id="PTHR12418">
    <property type="entry name" value="ACYL-COENZYME A THIOESTERASE THEM4"/>
    <property type="match status" value="1"/>
</dbReference>
<keyword evidence="9" id="KW-0809">Transit peptide</keyword>
<evidence type="ECO:0000256" key="9">
    <source>
        <dbReference type="ARBA" id="ARBA00022946"/>
    </source>
</evidence>
<keyword evidence="6" id="KW-0053">Apoptosis</keyword>
<evidence type="ECO:0000256" key="16">
    <source>
        <dbReference type="ARBA" id="ARBA00038848"/>
    </source>
</evidence>
<evidence type="ECO:0000256" key="13">
    <source>
        <dbReference type="ARBA" id="ARBA00035852"/>
    </source>
</evidence>
<evidence type="ECO:0000256" key="2">
    <source>
        <dbReference type="ARBA" id="ARBA00004496"/>
    </source>
</evidence>
<keyword evidence="12" id="KW-0966">Cell projection</keyword>
<keyword evidence="26" id="KW-1185">Reference proteome</keyword>
<comment type="catalytic activity">
    <reaction evidence="21">
        <text>decanoyl-CoA + H2O = decanoate + CoA + H(+)</text>
        <dbReference type="Rhea" id="RHEA:40059"/>
        <dbReference type="ChEBI" id="CHEBI:15377"/>
        <dbReference type="ChEBI" id="CHEBI:15378"/>
        <dbReference type="ChEBI" id="CHEBI:27689"/>
        <dbReference type="ChEBI" id="CHEBI:57287"/>
        <dbReference type="ChEBI" id="CHEBI:61430"/>
    </reaction>
    <physiologicalReaction direction="left-to-right" evidence="21">
        <dbReference type="Rhea" id="RHEA:40060"/>
    </physiologicalReaction>
</comment>
<evidence type="ECO:0000313" key="26">
    <source>
        <dbReference type="Proteomes" id="UP000037515"/>
    </source>
</evidence>
<dbReference type="Gene3D" id="3.10.129.10">
    <property type="entry name" value="Hotdog Thioesterase"/>
    <property type="match status" value="1"/>
</dbReference>
<dbReference type="STRING" id="693.AKJ17_16615"/>
<keyword evidence="8" id="KW-0276">Fatty acid metabolism</keyword>
<proteinExistence type="inferred from homology"/>
<dbReference type="PATRIC" id="fig|693.5.peg.3382"/>
<evidence type="ECO:0000256" key="3">
    <source>
        <dbReference type="ARBA" id="ARBA00004632"/>
    </source>
</evidence>
<evidence type="ECO:0000256" key="11">
    <source>
        <dbReference type="ARBA" id="ARBA00023136"/>
    </source>
</evidence>
<evidence type="ECO:0000259" key="24">
    <source>
        <dbReference type="Pfam" id="PF03061"/>
    </source>
</evidence>
<evidence type="ECO:0000256" key="5">
    <source>
        <dbReference type="ARBA" id="ARBA00022490"/>
    </source>
</evidence>
<evidence type="ECO:0000256" key="18">
    <source>
        <dbReference type="ARBA" id="ARBA00043210"/>
    </source>
</evidence>
<keyword evidence="7" id="KW-0378">Hydrolase</keyword>
<dbReference type="InterPro" id="IPR052365">
    <property type="entry name" value="THEM4/THEM5_acyl-CoA_thioest"/>
</dbReference>
<comment type="caution">
    <text evidence="25">The sequence shown here is derived from an EMBL/GenBank/DDBJ whole genome shotgun (WGS) entry which is preliminary data.</text>
</comment>
<dbReference type="PANTHER" id="PTHR12418:SF19">
    <property type="entry name" value="ACYL-COENZYME A THIOESTERASE THEM4"/>
    <property type="match status" value="1"/>
</dbReference>
<evidence type="ECO:0000313" key="25">
    <source>
        <dbReference type="EMBL" id="KOO02220.1"/>
    </source>
</evidence>
<organism evidence="25 26">
    <name type="scientific">Vibrio nereis</name>
    <dbReference type="NCBI Taxonomy" id="693"/>
    <lineage>
        <taxon>Bacteria</taxon>
        <taxon>Pseudomonadati</taxon>
        <taxon>Pseudomonadota</taxon>
        <taxon>Gammaproteobacteria</taxon>
        <taxon>Vibrionales</taxon>
        <taxon>Vibrionaceae</taxon>
        <taxon>Vibrio</taxon>
    </lineage>
</organism>
<keyword evidence="5" id="KW-0963">Cytoplasm</keyword>
<dbReference type="GO" id="GO:0006631">
    <property type="term" value="P:fatty acid metabolic process"/>
    <property type="evidence" value="ECO:0007669"/>
    <property type="project" value="UniProtKB-KW"/>
</dbReference>
<comment type="subcellular location">
    <subcellularLocation>
        <location evidence="3">Cell projection</location>
        <location evidence="3">Ruffle membrane</location>
    </subcellularLocation>
    <subcellularLocation>
        <location evidence="2">Cytoplasm</location>
    </subcellularLocation>
    <subcellularLocation>
        <location evidence="1">Membrane</location>
        <topology evidence="1">Peripheral membrane protein</topology>
    </subcellularLocation>
</comment>
<evidence type="ECO:0000256" key="4">
    <source>
        <dbReference type="ARBA" id="ARBA00022475"/>
    </source>
</evidence>
<dbReference type="GO" id="GO:0016020">
    <property type="term" value="C:membrane"/>
    <property type="evidence" value="ECO:0007669"/>
    <property type="project" value="UniProtKB-SubCell"/>
</dbReference>
<dbReference type="EMBL" id="LHPJ01000019">
    <property type="protein sequence ID" value="KOO02220.1"/>
    <property type="molecule type" value="Genomic_DNA"/>
</dbReference>
<evidence type="ECO:0000256" key="14">
    <source>
        <dbReference type="ARBA" id="ARBA00037002"/>
    </source>
</evidence>
<dbReference type="SUPFAM" id="SSF54637">
    <property type="entry name" value="Thioesterase/thiol ester dehydrase-isomerase"/>
    <property type="match status" value="1"/>
</dbReference>
<gene>
    <name evidence="25" type="ORF">AKJ17_16615</name>
</gene>
<dbReference type="OrthoDB" id="6624918at2"/>
<dbReference type="RefSeq" id="WP_053396940.1">
    <property type="nucleotide sequence ID" value="NZ_LHPJ01000019.1"/>
</dbReference>
<dbReference type="EC" id="3.1.2.2" evidence="16"/>
<comment type="catalytic activity">
    <reaction evidence="23">
        <text>tetradecanoyl-CoA + H2O = tetradecanoate + CoA + H(+)</text>
        <dbReference type="Rhea" id="RHEA:40119"/>
        <dbReference type="ChEBI" id="CHEBI:15377"/>
        <dbReference type="ChEBI" id="CHEBI:15378"/>
        <dbReference type="ChEBI" id="CHEBI:30807"/>
        <dbReference type="ChEBI" id="CHEBI:57287"/>
        <dbReference type="ChEBI" id="CHEBI:57385"/>
    </reaction>
    <physiologicalReaction direction="left-to-right" evidence="23">
        <dbReference type="Rhea" id="RHEA:40120"/>
    </physiologicalReaction>
</comment>
<evidence type="ECO:0000256" key="19">
    <source>
        <dbReference type="ARBA" id="ARBA00047588"/>
    </source>
</evidence>
<comment type="catalytic activity">
    <reaction evidence="20">
        <text>hexadecanoyl-CoA + H2O = hexadecanoate + CoA + H(+)</text>
        <dbReference type="Rhea" id="RHEA:16645"/>
        <dbReference type="ChEBI" id="CHEBI:7896"/>
        <dbReference type="ChEBI" id="CHEBI:15377"/>
        <dbReference type="ChEBI" id="CHEBI:15378"/>
        <dbReference type="ChEBI" id="CHEBI:57287"/>
        <dbReference type="ChEBI" id="CHEBI:57379"/>
        <dbReference type="EC" id="3.1.2.2"/>
    </reaction>
    <physiologicalReaction direction="left-to-right" evidence="20">
        <dbReference type="Rhea" id="RHEA:16646"/>
    </physiologicalReaction>
</comment>
<evidence type="ECO:0000256" key="21">
    <source>
        <dbReference type="ARBA" id="ARBA00047969"/>
    </source>
</evidence>
<dbReference type="InterPro" id="IPR029069">
    <property type="entry name" value="HotDog_dom_sf"/>
</dbReference>
<evidence type="ECO:0000256" key="10">
    <source>
        <dbReference type="ARBA" id="ARBA00023098"/>
    </source>
</evidence>
<evidence type="ECO:0000256" key="6">
    <source>
        <dbReference type="ARBA" id="ARBA00022703"/>
    </source>
</evidence>
<evidence type="ECO:0000256" key="7">
    <source>
        <dbReference type="ARBA" id="ARBA00022801"/>
    </source>
</evidence>
<comment type="catalytic activity">
    <reaction evidence="14">
        <text>(9Z)-octadecenoyl-CoA + H2O = (9Z)-octadecenoate + CoA + H(+)</text>
        <dbReference type="Rhea" id="RHEA:40139"/>
        <dbReference type="ChEBI" id="CHEBI:15377"/>
        <dbReference type="ChEBI" id="CHEBI:15378"/>
        <dbReference type="ChEBI" id="CHEBI:30823"/>
        <dbReference type="ChEBI" id="CHEBI:57287"/>
        <dbReference type="ChEBI" id="CHEBI:57387"/>
    </reaction>
    <physiologicalReaction direction="left-to-right" evidence="14">
        <dbReference type="Rhea" id="RHEA:40140"/>
    </physiologicalReaction>
</comment>
<dbReference type="Proteomes" id="UP000037515">
    <property type="component" value="Unassembled WGS sequence"/>
</dbReference>
<comment type="similarity">
    <text evidence="15">Belongs to the THEM4/THEM5 thioesterase family.</text>
</comment>
<evidence type="ECO:0000256" key="1">
    <source>
        <dbReference type="ARBA" id="ARBA00004170"/>
    </source>
</evidence>
<evidence type="ECO:0000256" key="8">
    <source>
        <dbReference type="ARBA" id="ARBA00022832"/>
    </source>
</evidence>
<dbReference type="Pfam" id="PF03061">
    <property type="entry name" value="4HBT"/>
    <property type="match status" value="1"/>
</dbReference>
<dbReference type="CDD" id="cd03443">
    <property type="entry name" value="PaaI_thioesterase"/>
    <property type="match status" value="1"/>
</dbReference>
<evidence type="ECO:0000256" key="23">
    <source>
        <dbReference type="ARBA" id="ARBA00048180"/>
    </source>
</evidence>
<sequence length="139" mass="15078">MNTCNDSHACCAVCSSVSENPFSLNVNYQANGEHECVSAFLVEERHQGYLGLLHGGIASSLLDGAMTHCLLQHGIMALTAKLDVRFHDVIKLGEKVDVKAICHSSRRSVYDLSAQLTVNGIVKVSATAKFIRPKNTVCF</sequence>
<feature type="domain" description="Thioesterase" evidence="24">
    <location>
        <begin position="51"/>
        <end position="110"/>
    </location>
</feature>
<evidence type="ECO:0000256" key="15">
    <source>
        <dbReference type="ARBA" id="ARBA00038456"/>
    </source>
</evidence>
<comment type="catalytic activity">
    <reaction evidence="13">
        <text>(5Z,8Z,11Z,14Z)-eicosatetraenoyl-CoA + H2O = (5Z,8Z,11Z,14Z)-eicosatetraenoate + CoA + H(+)</text>
        <dbReference type="Rhea" id="RHEA:40151"/>
        <dbReference type="ChEBI" id="CHEBI:15377"/>
        <dbReference type="ChEBI" id="CHEBI:15378"/>
        <dbReference type="ChEBI" id="CHEBI:32395"/>
        <dbReference type="ChEBI" id="CHEBI:57287"/>
        <dbReference type="ChEBI" id="CHEBI:57368"/>
    </reaction>
    <physiologicalReaction direction="left-to-right" evidence="13">
        <dbReference type="Rhea" id="RHEA:40152"/>
    </physiologicalReaction>
</comment>
<accession>A0A0M0HJH9</accession>
<evidence type="ECO:0000256" key="20">
    <source>
        <dbReference type="ARBA" id="ARBA00047734"/>
    </source>
</evidence>
<evidence type="ECO:0000256" key="17">
    <source>
        <dbReference type="ARBA" id="ARBA00040123"/>
    </source>
</evidence>
<reference evidence="26" key="1">
    <citation type="submission" date="2015-08" db="EMBL/GenBank/DDBJ databases">
        <title>Vibrio galatheae sp. nov., a novel member of the Vibrionaceae family isolated from the Solomon Islands.</title>
        <authorList>
            <person name="Giubergia S."/>
            <person name="Machado H."/>
            <person name="Mateiu R.V."/>
            <person name="Gram L."/>
        </authorList>
    </citation>
    <scope>NUCLEOTIDE SEQUENCE [LARGE SCALE GENOMIC DNA]</scope>
    <source>
        <strain evidence="26">DSM 19584</strain>
    </source>
</reference>
<evidence type="ECO:0000256" key="22">
    <source>
        <dbReference type="ARBA" id="ARBA00048074"/>
    </source>
</evidence>
<dbReference type="InterPro" id="IPR006683">
    <property type="entry name" value="Thioestr_dom"/>
</dbReference>